<keyword evidence="5" id="KW-0812">Transmembrane</keyword>
<dbReference type="InterPro" id="IPR036034">
    <property type="entry name" value="PDZ_sf"/>
</dbReference>
<gene>
    <name evidence="7" type="ORF">SAMN02745138_02807</name>
</gene>
<dbReference type="Pfam" id="PF13180">
    <property type="entry name" value="PDZ_2"/>
    <property type="match status" value="1"/>
</dbReference>
<dbReference type="PANTHER" id="PTHR43343">
    <property type="entry name" value="PEPTIDASE S12"/>
    <property type="match status" value="1"/>
</dbReference>
<dbReference type="InterPro" id="IPR043504">
    <property type="entry name" value="Peptidase_S1_PA_chymotrypsin"/>
</dbReference>
<dbReference type="Gene3D" id="2.30.42.10">
    <property type="match status" value="1"/>
</dbReference>
<proteinExistence type="inferred from homology"/>
<evidence type="ECO:0000313" key="7">
    <source>
        <dbReference type="EMBL" id="SHL06279.1"/>
    </source>
</evidence>
<dbReference type="GO" id="GO:0006508">
    <property type="term" value="P:proteolysis"/>
    <property type="evidence" value="ECO:0007669"/>
    <property type="project" value="UniProtKB-KW"/>
</dbReference>
<keyword evidence="5" id="KW-0472">Membrane</keyword>
<dbReference type="SUPFAM" id="SSF50156">
    <property type="entry name" value="PDZ domain-like"/>
    <property type="match status" value="1"/>
</dbReference>
<dbReference type="SUPFAM" id="SSF50494">
    <property type="entry name" value="Trypsin-like serine proteases"/>
    <property type="match status" value="1"/>
</dbReference>
<evidence type="ECO:0000256" key="1">
    <source>
        <dbReference type="ARBA" id="ARBA00010541"/>
    </source>
</evidence>
<feature type="compositionally biased region" description="Basic and acidic residues" evidence="4">
    <location>
        <begin position="45"/>
        <end position="64"/>
    </location>
</feature>
<sequence>MYNPNEDKRENENNMEPIHGHVENEHEEKVLNENEYSENTSNAYESKDMEQNAAEDAKAEEVKSEQSQQTYHSETLRDYTPEDAQPMCFESETTEKAEKAENTEHVHQEFTEEDTAEHSEHAAGPREERRKQEKNKNCYAEHVKKHSKKRNSGWAKLIAGCLIIGLAGGTGIGAGYGVVEQHYQNAGGSTVTSSGTMNVEKTATGTGMSTIDVVRAVKPSVVSITTKIEGVTSYYGAFSVPYEGEGAGSGVIFYSDDDKIAIVTNNHVIEDATEVYATINDTTSVQAKVVGTKSDSDLAVLTISWDDLRAADIDEVTVATFGDSDKLEVGESVIAIGNAMGLGLSATDGIVSVKNQTISVDNNTLNVIQTSAAINSGNSGGALVNSRGEVVGINTAKYNSSMAEGMGYAIPSNEVISVAQDLLEDGTVTTPYIGIMGTSITSENASLYKLPVGALIVEVTEGGPAAQAGIQAGDIITEFNGKTVMDMDSLSELVKETEIGQTVSVHIIRNGEKGMDLQLTIQDKNA</sequence>
<name>A0A1M6XK95_9FIRM</name>
<dbReference type="InterPro" id="IPR051201">
    <property type="entry name" value="Chloro_Bact_Ser_Proteases"/>
</dbReference>
<dbReference type="Gene3D" id="2.40.10.10">
    <property type="entry name" value="Trypsin-like serine proteases"/>
    <property type="match status" value="2"/>
</dbReference>
<organism evidence="7 8">
    <name type="scientific">Anaerotignum lactatifermentans DSM 14214</name>
    <dbReference type="NCBI Taxonomy" id="1121323"/>
    <lineage>
        <taxon>Bacteria</taxon>
        <taxon>Bacillati</taxon>
        <taxon>Bacillota</taxon>
        <taxon>Clostridia</taxon>
        <taxon>Lachnospirales</taxon>
        <taxon>Anaerotignaceae</taxon>
        <taxon>Anaerotignum</taxon>
    </lineage>
</organism>
<feature type="compositionally biased region" description="Basic and acidic residues" evidence="4">
    <location>
        <begin position="1"/>
        <end position="32"/>
    </location>
</feature>
<dbReference type="AlphaFoldDB" id="A0A1M6XK95"/>
<dbReference type="RefSeq" id="WP_072852812.1">
    <property type="nucleotide sequence ID" value="NZ_FRAH01000063.1"/>
</dbReference>
<feature type="domain" description="PDZ" evidence="6">
    <location>
        <begin position="434"/>
        <end position="511"/>
    </location>
</feature>
<dbReference type="Proteomes" id="UP000183975">
    <property type="component" value="Unassembled WGS sequence"/>
</dbReference>
<accession>A0A1M6XK95</accession>
<reference evidence="7 8" key="1">
    <citation type="submission" date="2016-11" db="EMBL/GenBank/DDBJ databases">
        <authorList>
            <person name="Jaros S."/>
            <person name="Januszkiewicz K."/>
            <person name="Wedrychowicz H."/>
        </authorList>
    </citation>
    <scope>NUCLEOTIDE SEQUENCE [LARGE SCALE GENOMIC DNA]</scope>
    <source>
        <strain evidence="7 8">DSM 14214</strain>
    </source>
</reference>
<dbReference type="PANTHER" id="PTHR43343:SF3">
    <property type="entry name" value="PROTEASE DO-LIKE 8, CHLOROPLASTIC"/>
    <property type="match status" value="1"/>
</dbReference>
<dbReference type="PROSITE" id="PS50106">
    <property type="entry name" value="PDZ"/>
    <property type="match status" value="1"/>
</dbReference>
<evidence type="ECO:0000256" key="2">
    <source>
        <dbReference type="ARBA" id="ARBA00022670"/>
    </source>
</evidence>
<dbReference type="InterPro" id="IPR001478">
    <property type="entry name" value="PDZ"/>
</dbReference>
<dbReference type="Pfam" id="PF13365">
    <property type="entry name" value="Trypsin_2"/>
    <property type="match status" value="1"/>
</dbReference>
<evidence type="ECO:0000256" key="4">
    <source>
        <dbReference type="SAM" id="MobiDB-lite"/>
    </source>
</evidence>
<evidence type="ECO:0000256" key="3">
    <source>
        <dbReference type="ARBA" id="ARBA00022801"/>
    </source>
</evidence>
<keyword evidence="8" id="KW-1185">Reference proteome</keyword>
<evidence type="ECO:0000313" key="8">
    <source>
        <dbReference type="Proteomes" id="UP000183975"/>
    </source>
</evidence>
<evidence type="ECO:0000256" key="5">
    <source>
        <dbReference type="SAM" id="Phobius"/>
    </source>
</evidence>
<comment type="similarity">
    <text evidence="1">Belongs to the peptidase S1C family.</text>
</comment>
<feature type="compositionally biased region" description="Basic and acidic residues" evidence="4">
    <location>
        <begin position="93"/>
        <end position="142"/>
    </location>
</feature>
<keyword evidence="3" id="KW-0378">Hydrolase</keyword>
<dbReference type="SMART" id="SM00228">
    <property type="entry name" value="PDZ"/>
    <property type="match status" value="1"/>
</dbReference>
<feature type="region of interest" description="Disordered" evidence="4">
    <location>
        <begin position="1"/>
        <end position="144"/>
    </location>
</feature>
<dbReference type="EMBL" id="FRAH01000063">
    <property type="protein sequence ID" value="SHL06279.1"/>
    <property type="molecule type" value="Genomic_DNA"/>
</dbReference>
<dbReference type="OrthoDB" id="9758917at2"/>
<protein>
    <submittedName>
        <fullName evidence="7">Serine protease Do</fullName>
    </submittedName>
</protein>
<keyword evidence="5" id="KW-1133">Transmembrane helix</keyword>
<keyword evidence="2 7" id="KW-0645">Protease</keyword>
<dbReference type="InterPro" id="IPR009003">
    <property type="entry name" value="Peptidase_S1_PA"/>
</dbReference>
<evidence type="ECO:0000259" key="6">
    <source>
        <dbReference type="PROSITE" id="PS50106"/>
    </source>
</evidence>
<dbReference type="PRINTS" id="PR00834">
    <property type="entry name" value="PROTEASES2C"/>
</dbReference>
<dbReference type="InterPro" id="IPR001940">
    <property type="entry name" value="Peptidase_S1C"/>
</dbReference>
<dbReference type="GO" id="GO:0004252">
    <property type="term" value="F:serine-type endopeptidase activity"/>
    <property type="evidence" value="ECO:0007669"/>
    <property type="project" value="InterPro"/>
</dbReference>
<feature type="transmembrane region" description="Helical" evidence="5">
    <location>
        <begin position="154"/>
        <end position="179"/>
    </location>
</feature>